<evidence type="ECO:0000256" key="5">
    <source>
        <dbReference type="ARBA" id="ARBA00022679"/>
    </source>
</evidence>
<dbReference type="Pfam" id="PF05043">
    <property type="entry name" value="Mga"/>
    <property type="match status" value="1"/>
</dbReference>
<name>A0A4U9XJS0_9STRE</name>
<dbReference type="RefSeq" id="WP_143920658.1">
    <property type="nucleotide sequence ID" value="NZ_CABEHT010000001.1"/>
</dbReference>
<keyword evidence="3" id="KW-0963">Cytoplasm</keyword>
<keyword evidence="7" id="KW-0418">Kinase</keyword>
<keyword evidence="6" id="KW-0598">Phosphotransferase system</keyword>
<dbReference type="Proteomes" id="UP000394068">
    <property type="component" value="Unassembled WGS sequence"/>
</dbReference>
<evidence type="ECO:0000256" key="6">
    <source>
        <dbReference type="ARBA" id="ARBA00022683"/>
    </source>
</evidence>
<dbReference type="GO" id="GO:0009401">
    <property type="term" value="P:phosphoenolpyruvate-dependent sugar phosphotransferase system"/>
    <property type="evidence" value="ECO:0007669"/>
    <property type="project" value="UniProtKB-KW"/>
</dbReference>
<evidence type="ECO:0000259" key="12">
    <source>
        <dbReference type="PROSITE" id="PS51094"/>
    </source>
</evidence>
<evidence type="ECO:0000256" key="2">
    <source>
        <dbReference type="ARBA" id="ARBA00022448"/>
    </source>
</evidence>
<gene>
    <name evidence="15" type="primary">ulaC_1</name>
    <name evidence="15" type="ORF">NCTC5386_00323</name>
</gene>
<evidence type="ECO:0000259" key="13">
    <source>
        <dbReference type="PROSITE" id="PS51099"/>
    </source>
</evidence>
<dbReference type="EMBL" id="CABEHT010000001">
    <property type="protein sequence ID" value="VTS12511.1"/>
    <property type="molecule type" value="Genomic_DNA"/>
</dbReference>
<dbReference type="PANTHER" id="PTHR36203">
    <property type="entry name" value="ASCORBATE-SPECIFIC PTS SYSTEM EIIA COMPONENT"/>
    <property type="match status" value="1"/>
</dbReference>
<evidence type="ECO:0000256" key="1">
    <source>
        <dbReference type="ARBA" id="ARBA00004496"/>
    </source>
</evidence>
<dbReference type="InterPro" id="IPR013011">
    <property type="entry name" value="PTS_EIIB_2"/>
</dbReference>
<evidence type="ECO:0000256" key="9">
    <source>
        <dbReference type="ARBA" id="ARBA00037387"/>
    </source>
</evidence>
<dbReference type="Pfam" id="PF00874">
    <property type="entry name" value="PRD"/>
    <property type="match status" value="1"/>
</dbReference>
<dbReference type="PROSITE" id="PS51094">
    <property type="entry name" value="PTS_EIIA_TYPE_2"/>
    <property type="match status" value="1"/>
</dbReference>
<dbReference type="SUPFAM" id="SSF55804">
    <property type="entry name" value="Phoshotransferase/anion transport protein"/>
    <property type="match status" value="1"/>
</dbReference>
<dbReference type="Gene3D" id="3.40.930.10">
    <property type="entry name" value="Mannitol-specific EII, Chain A"/>
    <property type="match status" value="1"/>
</dbReference>
<dbReference type="Pfam" id="PF00359">
    <property type="entry name" value="PTS_EIIA_2"/>
    <property type="match status" value="1"/>
</dbReference>
<dbReference type="GO" id="GO:0005737">
    <property type="term" value="C:cytoplasm"/>
    <property type="evidence" value="ECO:0007669"/>
    <property type="project" value="UniProtKB-SubCell"/>
</dbReference>
<protein>
    <recommendedName>
        <fullName evidence="10">Ascorbate-specific PTS system EIIA component</fullName>
    </recommendedName>
    <alternativeName>
        <fullName evidence="11">Ascorbate-specific phosphotransferase enzyme IIA component</fullName>
    </alternativeName>
</protein>
<dbReference type="InterPro" id="IPR002178">
    <property type="entry name" value="PTS_EIIA_type-2_dom"/>
</dbReference>
<evidence type="ECO:0000313" key="15">
    <source>
        <dbReference type="EMBL" id="VTS12511.1"/>
    </source>
</evidence>
<evidence type="ECO:0000256" key="11">
    <source>
        <dbReference type="ARBA" id="ARBA00042072"/>
    </source>
</evidence>
<proteinExistence type="predicted"/>
<evidence type="ECO:0000256" key="8">
    <source>
        <dbReference type="ARBA" id="ARBA00023159"/>
    </source>
</evidence>
<evidence type="ECO:0000259" key="14">
    <source>
        <dbReference type="PROSITE" id="PS51372"/>
    </source>
</evidence>
<dbReference type="InterPro" id="IPR051351">
    <property type="entry name" value="Ascorbate-PTS_EIIA_comp"/>
</dbReference>
<dbReference type="InterPro" id="IPR016152">
    <property type="entry name" value="PTrfase/Anion_transptr"/>
</dbReference>
<evidence type="ECO:0000313" key="16">
    <source>
        <dbReference type="Proteomes" id="UP000394068"/>
    </source>
</evidence>
<dbReference type="GO" id="GO:0008982">
    <property type="term" value="F:protein-N(PI)-phosphohistidine-sugar phosphotransferase activity"/>
    <property type="evidence" value="ECO:0007669"/>
    <property type="project" value="InterPro"/>
</dbReference>
<evidence type="ECO:0000256" key="10">
    <source>
        <dbReference type="ARBA" id="ARBA00041175"/>
    </source>
</evidence>
<sequence length="683" mass="77960">MLSHELVRKFQTFLKYPNRSLEDFESLLGMQKRNILIDIDKINDSLVAKKFPPITFKEGKLRPLTISEDELLQASLPHLKDYYFQDERPDLIILYVLLSSDYVSISHLESFLHISRNSVLSDLKEVRARLLSFRVELLYTRQKGYFLVGEALALRHLLERTVNQILAFASGKWLLTYILKELAYDDTSQKITSVLETLAAQYRLSFISEKSRELSYLLTFLNTAPFSTSERVQQTYNELGDYYPFASLLEQFYYYYPNLKRENNFIITRLIGCIQGDLHHFYQEEVYLIMEDIINSVLVNTGLTLKDSPDLRENLYSHLLPAYYRIRYDVEMVNPLKEQIKEDYTSLFYLVKRSLLPLERRLEKTISDDEVAYFTIHFGSKLERPAKSEKTQLVALSVCPNGVSSSLILQSELKGLFPQIQFIEIHQLGDLAFLDASTYDLIFSTVAFQSAKPVYITQPLMGAVEKMLLKKTVCEEFNLPISNPVTVNELLDIIGKHATITDKEGLTRDLSHYIIGNHLKKELGGKGLLDLLKEEFIQQCQEVATWQEAIRLAAQPLLKENIIEERYIDGMIASVNELGAYIVLAPKVAVPHAAPDKGAKALGISLLKLATPVSFDIEKEGDKERDVQLIFVLAAIDSSSHLKALQELSLILDDDENIEAIIAAKDKKEMLNIMATIIDGGDL</sequence>
<dbReference type="Gene3D" id="1.10.1790.10">
    <property type="entry name" value="PRD domain"/>
    <property type="match status" value="1"/>
</dbReference>
<keyword evidence="8" id="KW-0010">Activator</keyword>
<feature type="domain" description="PRD" evidence="14">
    <location>
        <begin position="281"/>
        <end position="388"/>
    </location>
</feature>
<dbReference type="PROSITE" id="PS51099">
    <property type="entry name" value="PTS_EIIB_TYPE_2"/>
    <property type="match status" value="1"/>
</dbReference>
<keyword evidence="2" id="KW-0813">Transport</keyword>
<dbReference type="InterPro" id="IPR007737">
    <property type="entry name" value="Mga_HTH"/>
</dbReference>
<comment type="subcellular location">
    <subcellularLocation>
        <location evidence="1">Cytoplasm</location>
    </subcellularLocation>
</comment>
<dbReference type="GO" id="GO:0006355">
    <property type="term" value="P:regulation of DNA-templated transcription"/>
    <property type="evidence" value="ECO:0007669"/>
    <property type="project" value="InterPro"/>
</dbReference>
<dbReference type="AlphaFoldDB" id="A0A4U9XJS0"/>
<dbReference type="CDD" id="cd05568">
    <property type="entry name" value="PTS_IIB_bgl_like"/>
    <property type="match status" value="1"/>
</dbReference>
<dbReference type="PANTHER" id="PTHR36203:SF1">
    <property type="entry name" value="ASCORBATE-SPECIFIC PTS SYSTEM EIIA COMPONENT"/>
    <property type="match status" value="1"/>
</dbReference>
<dbReference type="GO" id="GO:0016301">
    <property type="term" value="F:kinase activity"/>
    <property type="evidence" value="ECO:0007669"/>
    <property type="project" value="UniProtKB-KW"/>
</dbReference>
<organism evidence="15 16">
    <name type="scientific">Streptococcus pseudoporcinus</name>
    <dbReference type="NCBI Taxonomy" id="361101"/>
    <lineage>
        <taxon>Bacteria</taxon>
        <taxon>Bacillati</taxon>
        <taxon>Bacillota</taxon>
        <taxon>Bacilli</taxon>
        <taxon>Lactobacillales</taxon>
        <taxon>Streptococcaceae</taxon>
        <taxon>Streptococcus</taxon>
    </lineage>
</organism>
<evidence type="ECO:0000256" key="4">
    <source>
        <dbReference type="ARBA" id="ARBA00022553"/>
    </source>
</evidence>
<comment type="function">
    <text evidence="9">The phosphoenolpyruvate-dependent sugar phosphotransferase system (sugar PTS), a major carbohydrate active transport system, catalyzes the phosphorylation of incoming sugar substrates concomitantly with their translocation across the cell membrane. The enzyme II UlaABC PTS system is involved in ascorbate transport.</text>
</comment>
<dbReference type="InterPro" id="IPR011608">
    <property type="entry name" value="PRD"/>
</dbReference>
<dbReference type="PROSITE" id="PS51372">
    <property type="entry name" value="PRD_2"/>
    <property type="match status" value="1"/>
</dbReference>
<dbReference type="InterPro" id="IPR036634">
    <property type="entry name" value="PRD_sf"/>
</dbReference>
<feature type="domain" description="PTS EIIB type-2" evidence="13">
    <location>
        <begin position="393"/>
        <end position="481"/>
    </location>
</feature>
<dbReference type="PROSITE" id="PS00372">
    <property type="entry name" value="PTS_EIIA_TYPE_2_HIS"/>
    <property type="match status" value="1"/>
</dbReference>
<feature type="domain" description="PTS EIIA type-2" evidence="12">
    <location>
        <begin position="530"/>
        <end position="677"/>
    </location>
</feature>
<accession>A0A4U9XJS0</accession>
<reference evidence="15 16" key="1">
    <citation type="submission" date="2019-05" db="EMBL/GenBank/DDBJ databases">
        <authorList>
            <consortium name="Pathogen Informatics"/>
        </authorList>
    </citation>
    <scope>NUCLEOTIDE SEQUENCE [LARGE SCALE GENOMIC DNA]</scope>
    <source>
        <strain evidence="15 16">NCTC5386</strain>
    </source>
</reference>
<keyword evidence="4" id="KW-0597">Phosphoprotein</keyword>
<evidence type="ECO:0000256" key="3">
    <source>
        <dbReference type="ARBA" id="ARBA00022490"/>
    </source>
</evidence>
<keyword evidence="5 15" id="KW-0808">Transferase</keyword>
<dbReference type="SUPFAM" id="SSF63520">
    <property type="entry name" value="PTS-regulatory domain, PRD"/>
    <property type="match status" value="1"/>
</dbReference>
<dbReference type="CDD" id="cd00211">
    <property type="entry name" value="PTS_IIA_fru"/>
    <property type="match status" value="1"/>
</dbReference>
<evidence type="ECO:0000256" key="7">
    <source>
        <dbReference type="ARBA" id="ARBA00022777"/>
    </source>
</evidence>